<keyword evidence="2" id="KW-1185">Reference proteome</keyword>
<gene>
    <name evidence="1" type="ORF">ARMOST_04298</name>
</gene>
<dbReference type="Proteomes" id="UP000219338">
    <property type="component" value="Unassembled WGS sequence"/>
</dbReference>
<protein>
    <submittedName>
        <fullName evidence="1">Uncharacterized protein</fullName>
    </submittedName>
</protein>
<name>A0A284QX00_ARMOS</name>
<dbReference type="AlphaFoldDB" id="A0A284QX00"/>
<sequence>MNVKASQRRVTKVGKTNALEIRTRSKFLNHQSNASTSSIKAAPVASLPLPADIFPKLGTEAKVLQDRFEAFIQGMSIHAYVELLLKAYFKSILQCQGQIDVFVEPLHDLYEL</sequence>
<dbReference type="EMBL" id="FUEG01000003">
    <property type="protein sequence ID" value="SJL00984.1"/>
    <property type="molecule type" value="Genomic_DNA"/>
</dbReference>
<evidence type="ECO:0000313" key="2">
    <source>
        <dbReference type="Proteomes" id="UP000219338"/>
    </source>
</evidence>
<evidence type="ECO:0000313" key="1">
    <source>
        <dbReference type="EMBL" id="SJL00984.1"/>
    </source>
</evidence>
<reference evidence="2" key="1">
    <citation type="journal article" date="2017" name="Nat. Ecol. Evol.">
        <title>Genome expansion and lineage-specific genetic innovations in the forest pathogenic fungi Armillaria.</title>
        <authorList>
            <person name="Sipos G."/>
            <person name="Prasanna A.N."/>
            <person name="Walter M.C."/>
            <person name="O'Connor E."/>
            <person name="Balint B."/>
            <person name="Krizsan K."/>
            <person name="Kiss B."/>
            <person name="Hess J."/>
            <person name="Varga T."/>
            <person name="Slot J."/>
            <person name="Riley R."/>
            <person name="Boka B."/>
            <person name="Rigling D."/>
            <person name="Barry K."/>
            <person name="Lee J."/>
            <person name="Mihaltcheva S."/>
            <person name="LaButti K."/>
            <person name="Lipzen A."/>
            <person name="Waldron R."/>
            <person name="Moloney N.M."/>
            <person name="Sperisen C."/>
            <person name="Kredics L."/>
            <person name="Vagvoelgyi C."/>
            <person name="Patrignani A."/>
            <person name="Fitzpatrick D."/>
            <person name="Nagy I."/>
            <person name="Doyle S."/>
            <person name="Anderson J.B."/>
            <person name="Grigoriev I.V."/>
            <person name="Gueldener U."/>
            <person name="Muensterkoetter M."/>
            <person name="Nagy L.G."/>
        </authorList>
    </citation>
    <scope>NUCLEOTIDE SEQUENCE [LARGE SCALE GENOMIC DNA]</scope>
    <source>
        <strain evidence="2">C18/9</strain>
    </source>
</reference>
<proteinExistence type="predicted"/>
<organism evidence="1 2">
    <name type="scientific">Armillaria ostoyae</name>
    <name type="common">Armillaria root rot fungus</name>
    <dbReference type="NCBI Taxonomy" id="47428"/>
    <lineage>
        <taxon>Eukaryota</taxon>
        <taxon>Fungi</taxon>
        <taxon>Dikarya</taxon>
        <taxon>Basidiomycota</taxon>
        <taxon>Agaricomycotina</taxon>
        <taxon>Agaricomycetes</taxon>
        <taxon>Agaricomycetidae</taxon>
        <taxon>Agaricales</taxon>
        <taxon>Marasmiineae</taxon>
        <taxon>Physalacriaceae</taxon>
        <taxon>Armillaria</taxon>
    </lineage>
</organism>
<accession>A0A284QX00</accession>